<comment type="caution">
    <text evidence="2">The sequence shown here is derived from an EMBL/GenBank/DDBJ whole genome shotgun (WGS) entry which is preliminary data.</text>
</comment>
<proteinExistence type="predicted"/>
<evidence type="ECO:0000256" key="1">
    <source>
        <dbReference type="SAM" id="Phobius"/>
    </source>
</evidence>
<keyword evidence="1" id="KW-0472">Membrane</keyword>
<dbReference type="EMBL" id="JBHFNT010000004">
    <property type="protein sequence ID" value="MFB2832955.1"/>
    <property type="molecule type" value="Genomic_DNA"/>
</dbReference>
<organism evidence="2 3">
    <name type="scientific">Floridaenema evergladense BLCC-F167</name>
    <dbReference type="NCBI Taxonomy" id="3153639"/>
    <lineage>
        <taxon>Bacteria</taxon>
        <taxon>Bacillati</taxon>
        <taxon>Cyanobacteriota</taxon>
        <taxon>Cyanophyceae</taxon>
        <taxon>Oscillatoriophycideae</taxon>
        <taxon>Aerosakkonematales</taxon>
        <taxon>Aerosakkonemataceae</taxon>
        <taxon>Floridanema</taxon>
        <taxon>Floridanema evergladense</taxon>
    </lineage>
</organism>
<dbReference type="Proteomes" id="UP001576780">
    <property type="component" value="Unassembled WGS sequence"/>
</dbReference>
<gene>
    <name evidence="2" type="ORF">ACE1CA_00320</name>
</gene>
<sequence>MNETDTDTLWKQHTINQIERMMQELDTREATFDRRIKFLILCTQILAISTGLFVSAIGFLVVGVLR</sequence>
<feature type="transmembrane region" description="Helical" evidence="1">
    <location>
        <begin position="38"/>
        <end position="65"/>
    </location>
</feature>
<name>A0ABV4WD07_9CYAN</name>
<reference evidence="2 3" key="1">
    <citation type="submission" date="2024-09" db="EMBL/GenBank/DDBJ databases">
        <title>Floridaenema gen nov. (Aerosakkonemataceae, Aerosakkonematales ord. nov., Cyanobacteria) from benthic tropical and subtropical fresh waters, with the description of four new species.</title>
        <authorList>
            <person name="Moretto J.A."/>
            <person name="Berthold D.E."/>
            <person name="Lefler F.W."/>
            <person name="Huang I.-S."/>
            <person name="Laughinghouse H. IV."/>
        </authorList>
    </citation>
    <scope>NUCLEOTIDE SEQUENCE [LARGE SCALE GENOMIC DNA]</scope>
    <source>
        <strain evidence="2 3">BLCC-F167</strain>
    </source>
</reference>
<protein>
    <submittedName>
        <fullName evidence="2">Uncharacterized protein</fullName>
    </submittedName>
</protein>
<dbReference type="RefSeq" id="WP_413275431.1">
    <property type="nucleotide sequence ID" value="NZ_JBHFNT010000004.1"/>
</dbReference>
<keyword evidence="1" id="KW-1133">Transmembrane helix</keyword>
<keyword evidence="3" id="KW-1185">Reference proteome</keyword>
<evidence type="ECO:0000313" key="2">
    <source>
        <dbReference type="EMBL" id="MFB2832955.1"/>
    </source>
</evidence>
<keyword evidence="1" id="KW-0812">Transmembrane</keyword>
<accession>A0ABV4WD07</accession>
<evidence type="ECO:0000313" key="3">
    <source>
        <dbReference type="Proteomes" id="UP001576780"/>
    </source>
</evidence>